<evidence type="ECO:0000313" key="3">
    <source>
        <dbReference type="Proteomes" id="UP000245124"/>
    </source>
</evidence>
<dbReference type="RefSeq" id="WP_109008365.1">
    <property type="nucleotide sequence ID" value="NZ_BDUD01000001.1"/>
</dbReference>
<comment type="caution">
    <text evidence="2">The sequence shown here is derived from an EMBL/GenBank/DDBJ whole genome shotgun (WGS) entry which is preliminary data.</text>
</comment>
<sequence>MSADTIALLVKTIALSGDTIALLVETITLLGKTIALLVETITLLGKTIALSGDTIALLVDTIISLATFFYGDGLFGSVRHRYLQNAIAQLDNTTNGTG</sequence>
<evidence type="ECO:0000313" key="2">
    <source>
        <dbReference type="EMBL" id="GBG18326.1"/>
    </source>
</evidence>
<dbReference type="AlphaFoldDB" id="A0A2R5FI08"/>
<keyword evidence="1" id="KW-1133">Transmembrane helix</keyword>
<accession>A0A2R5FI08</accession>
<proteinExistence type="predicted"/>
<protein>
    <submittedName>
        <fullName evidence="2">Uncharacterized protein</fullName>
    </submittedName>
</protein>
<name>A0A2R5FI08_NOSCO</name>
<keyword evidence="3" id="KW-1185">Reference proteome</keyword>
<dbReference type="Proteomes" id="UP000245124">
    <property type="component" value="Unassembled WGS sequence"/>
</dbReference>
<feature type="transmembrane region" description="Helical" evidence="1">
    <location>
        <begin position="50"/>
        <end position="71"/>
    </location>
</feature>
<dbReference type="EMBL" id="BDUD01000001">
    <property type="protein sequence ID" value="GBG18326.1"/>
    <property type="molecule type" value="Genomic_DNA"/>
</dbReference>
<keyword evidence="1" id="KW-0472">Membrane</keyword>
<organism evidence="2 3">
    <name type="scientific">Nostoc commune NIES-4072</name>
    <dbReference type="NCBI Taxonomy" id="2005467"/>
    <lineage>
        <taxon>Bacteria</taxon>
        <taxon>Bacillati</taxon>
        <taxon>Cyanobacteriota</taxon>
        <taxon>Cyanophyceae</taxon>
        <taxon>Nostocales</taxon>
        <taxon>Nostocaceae</taxon>
        <taxon>Nostoc</taxon>
    </lineage>
</organism>
<reference evidence="2 3" key="1">
    <citation type="submission" date="2017-06" db="EMBL/GenBank/DDBJ databases">
        <title>Genome sequencing of cyanobaciteial culture collection at National Institute for Environmental Studies (NIES).</title>
        <authorList>
            <person name="Hirose Y."/>
            <person name="Shimura Y."/>
            <person name="Fujisawa T."/>
            <person name="Nakamura Y."/>
            <person name="Kawachi M."/>
        </authorList>
    </citation>
    <scope>NUCLEOTIDE SEQUENCE [LARGE SCALE GENOMIC DNA]</scope>
    <source>
        <strain evidence="2 3">NIES-4072</strain>
    </source>
</reference>
<dbReference type="OrthoDB" id="9911706at2"/>
<feature type="transmembrane region" description="Helical" evidence="1">
    <location>
        <begin position="20"/>
        <end position="38"/>
    </location>
</feature>
<keyword evidence="1" id="KW-0812">Transmembrane</keyword>
<evidence type="ECO:0000256" key="1">
    <source>
        <dbReference type="SAM" id="Phobius"/>
    </source>
</evidence>
<gene>
    <name evidence="2" type="ORF">NIES4072_19900</name>
</gene>